<dbReference type="Proteomes" id="UP000499080">
    <property type="component" value="Unassembled WGS sequence"/>
</dbReference>
<name>A0A4Y2MQH7_ARAVE</name>
<reference evidence="1 2" key="1">
    <citation type="journal article" date="2019" name="Sci. Rep.">
        <title>Orb-weaving spider Araneus ventricosus genome elucidates the spidroin gene catalogue.</title>
        <authorList>
            <person name="Kono N."/>
            <person name="Nakamura H."/>
            <person name="Ohtoshi R."/>
            <person name="Moran D.A.P."/>
            <person name="Shinohara A."/>
            <person name="Yoshida Y."/>
            <person name="Fujiwara M."/>
            <person name="Mori M."/>
            <person name="Tomita M."/>
            <person name="Arakawa K."/>
        </authorList>
    </citation>
    <scope>NUCLEOTIDE SEQUENCE [LARGE SCALE GENOMIC DNA]</scope>
</reference>
<dbReference type="EMBL" id="BGPR01007769">
    <property type="protein sequence ID" value="GBN29411.1"/>
    <property type="molecule type" value="Genomic_DNA"/>
</dbReference>
<proteinExistence type="predicted"/>
<organism evidence="1 2">
    <name type="scientific">Araneus ventricosus</name>
    <name type="common">Orbweaver spider</name>
    <name type="synonym">Epeira ventricosa</name>
    <dbReference type="NCBI Taxonomy" id="182803"/>
    <lineage>
        <taxon>Eukaryota</taxon>
        <taxon>Metazoa</taxon>
        <taxon>Ecdysozoa</taxon>
        <taxon>Arthropoda</taxon>
        <taxon>Chelicerata</taxon>
        <taxon>Arachnida</taxon>
        <taxon>Araneae</taxon>
        <taxon>Araneomorphae</taxon>
        <taxon>Entelegynae</taxon>
        <taxon>Araneoidea</taxon>
        <taxon>Araneidae</taxon>
        <taxon>Araneus</taxon>
    </lineage>
</organism>
<gene>
    <name evidence="1" type="ORF">AVEN_246800_1</name>
</gene>
<dbReference type="AlphaFoldDB" id="A0A4Y2MQH7"/>
<evidence type="ECO:0000313" key="2">
    <source>
        <dbReference type="Proteomes" id="UP000499080"/>
    </source>
</evidence>
<evidence type="ECO:0000313" key="1">
    <source>
        <dbReference type="EMBL" id="GBN29411.1"/>
    </source>
</evidence>
<comment type="caution">
    <text evidence="1">The sequence shown here is derived from an EMBL/GenBank/DDBJ whole genome shotgun (WGS) entry which is preliminary data.</text>
</comment>
<accession>A0A4Y2MQH7</accession>
<keyword evidence="2" id="KW-1185">Reference proteome</keyword>
<sequence>MVFVCSGIKETWKNQKVVSLKRIVNKALLHPFIHQTIILLRTPPPRVIPPLHFPPVLILVAVLPQTEKVDKTIWASSFHENSTLCHSFSMKSKRKFQEISFMKIMKDSQRHRLLLLPLFPTPHIATLMRMVKYSLRHQLGQLQLILSPQIQIQHMNSDGDCKGILASLTSSTTANTFSTYSAISYNNSGGDREGFIASSTW</sequence>
<protein>
    <submittedName>
        <fullName evidence="1">Uncharacterized protein</fullName>
    </submittedName>
</protein>